<keyword evidence="4" id="KW-0547">Nucleotide-binding</keyword>
<organism evidence="4 5">
    <name type="scientific">Fulvivirga imtechensis AK7</name>
    <dbReference type="NCBI Taxonomy" id="1237149"/>
    <lineage>
        <taxon>Bacteria</taxon>
        <taxon>Pseudomonadati</taxon>
        <taxon>Bacteroidota</taxon>
        <taxon>Cytophagia</taxon>
        <taxon>Cytophagales</taxon>
        <taxon>Fulvivirgaceae</taxon>
        <taxon>Fulvivirga</taxon>
    </lineage>
</organism>
<evidence type="ECO:0000259" key="3">
    <source>
        <dbReference type="Pfam" id="PF00005"/>
    </source>
</evidence>
<dbReference type="eggNOG" id="COG1136">
    <property type="taxonomic scope" value="Bacteria"/>
</dbReference>
<dbReference type="SUPFAM" id="SSF52540">
    <property type="entry name" value="P-loop containing nucleoside triphosphate hydrolases"/>
    <property type="match status" value="1"/>
</dbReference>
<evidence type="ECO:0000256" key="1">
    <source>
        <dbReference type="ARBA" id="ARBA00005417"/>
    </source>
</evidence>
<dbReference type="InterPro" id="IPR003439">
    <property type="entry name" value="ABC_transporter-like_ATP-bd"/>
</dbReference>
<dbReference type="STRING" id="1237149.C900_05102"/>
<feature type="domain" description="ABC transporter" evidence="3">
    <location>
        <begin position="21"/>
        <end position="66"/>
    </location>
</feature>
<dbReference type="GO" id="GO:0016887">
    <property type="term" value="F:ATP hydrolysis activity"/>
    <property type="evidence" value="ECO:0007669"/>
    <property type="project" value="InterPro"/>
</dbReference>
<dbReference type="PANTHER" id="PTHR42734:SF6">
    <property type="entry name" value="MOLYBDATE IMPORT ATP-BINDING PROTEIN MOLC"/>
    <property type="match status" value="1"/>
</dbReference>
<dbReference type="RefSeq" id="WP_009582265.1">
    <property type="nucleotide sequence ID" value="NZ_AMZN01000073.1"/>
</dbReference>
<accession>L8JPV9</accession>
<reference evidence="4 5" key="1">
    <citation type="submission" date="2012-12" db="EMBL/GenBank/DDBJ databases">
        <title>Genome assembly of Fulvivirga imtechensis AK7.</title>
        <authorList>
            <person name="Nupur N."/>
            <person name="Khatri I."/>
            <person name="Kumar R."/>
            <person name="Subramanian S."/>
            <person name="Pinnaka A."/>
        </authorList>
    </citation>
    <scope>NUCLEOTIDE SEQUENCE [LARGE SCALE GENOMIC DNA]</scope>
    <source>
        <strain evidence="4 5">AK7</strain>
    </source>
</reference>
<dbReference type="AlphaFoldDB" id="L8JPV9"/>
<sequence>MLKTNSLQFTYSHSRKFYFPDLELQYKENLLILGASGIGKTTLLHLLAGMLRPLSGSVELYGTDIALLPSGKLTVFADKI</sequence>
<keyword evidence="2" id="KW-0813">Transport</keyword>
<dbReference type="Proteomes" id="UP000011135">
    <property type="component" value="Unassembled WGS sequence"/>
</dbReference>
<comment type="caution">
    <text evidence="4">The sequence shown here is derived from an EMBL/GenBank/DDBJ whole genome shotgun (WGS) entry which is preliminary data.</text>
</comment>
<comment type="similarity">
    <text evidence="1">Belongs to the ABC transporter superfamily.</text>
</comment>
<dbReference type="EMBL" id="AMZN01000073">
    <property type="protein sequence ID" value="ELR69412.1"/>
    <property type="molecule type" value="Genomic_DNA"/>
</dbReference>
<gene>
    <name evidence="4" type="ORF">C900_05102</name>
</gene>
<protein>
    <submittedName>
        <fullName evidence="4">ABC transporter ATP-binding protein</fullName>
    </submittedName>
</protein>
<dbReference type="InterPro" id="IPR027417">
    <property type="entry name" value="P-loop_NTPase"/>
</dbReference>
<dbReference type="InterPro" id="IPR050153">
    <property type="entry name" value="Metal_Ion_Import_ABC"/>
</dbReference>
<dbReference type="Pfam" id="PF00005">
    <property type="entry name" value="ABC_tran"/>
    <property type="match status" value="1"/>
</dbReference>
<dbReference type="GO" id="GO:0005524">
    <property type="term" value="F:ATP binding"/>
    <property type="evidence" value="ECO:0007669"/>
    <property type="project" value="UniProtKB-KW"/>
</dbReference>
<keyword evidence="4" id="KW-0067">ATP-binding</keyword>
<evidence type="ECO:0000313" key="4">
    <source>
        <dbReference type="EMBL" id="ELR69412.1"/>
    </source>
</evidence>
<evidence type="ECO:0000256" key="2">
    <source>
        <dbReference type="ARBA" id="ARBA00022448"/>
    </source>
</evidence>
<dbReference type="Gene3D" id="3.40.50.300">
    <property type="entry name" value="P-loop containing nucleotide triphosphate hydrolases"/>
    <property type="match status" value="1"/>
</dbReference>
<evidence type="ECO:0000313" key="5">
    <source>
        <dbReference type="Proteomes" id="UP000011135"/>
    </source>
</evidence>
<name>L8JPV9_9BACT</name>
<keyword evidence="5" id="KW-1185">Reference proteome</keyword>
<proteinExistence type="inferred from homology"/>
<dbReference type="PANTHER" id="PTHR42734">
    <property type="entry name" value="METAL TRANSPORT SYSTEM ATP-BINDING PROTEIN TM_0124-RELATED"/>
    <property type="match status" value="1"/>
</dbReference>